<dbReference type="InterPro" id="IPR000515">
    <property type="entry name" value="MetI-like"/>
</dbReference>
<dbReference type="GO" id="GO:0005886">
    <property type="term" value="C:plasma membrane"/>
    <property type="evidence" value="ECO:0007669"/>
    <property type="project" value="UniProtKB-SubCell"/>
</dbReference>
<evidence type="ECO:0000256" key="7">
    <source>
        <dbReference type="ARBA" id="ARBA00023136"/>
    </source>
</evidence>
<gene>
    <name evidence="10" type="ORF">KEU06_17805</name>
</gene>
<proteinExistence type="inferred from homology"/>
<dbReference type="AlphaFoldDB" id="A0A942DZU9"/>
<dbReference type="Proteomes" id="UP000680348">
    <property type="component" value="Unassembled WGS sequence"/>
</dbReference>
<dbReference type="EMBL" id="JAGWCR010000009">
    <property type="protein sequence ID" value="MBS3650473.1"/>
    <property type="molecule type" value="Genomic_DNA"/>
</dbReference>
<name>A0A942DZU9_9HYPH</name>
<evidence type="ECO:0000256" key="8">
    <source>
        <dbReference type="SAM" id="Phobius"/>
    </source>
</evidence>
<evidence type="ECO:0000256" key="2">
    <source>
        <dbReference type="ARBA" id="ARBA00007069"/>
    </source>
</evidence>
<dbReference type="InterPro" id="IPR035906">
    <property type="entry name" value="MetI-like_sf"/>
</dbReference>
<dbReference type="PANTHER" id="PTHR42929">
    <property type="entry name" value="INNER MEMBRANE ABC TRANSPORTER PERMEASE PROTEIN YDCU-RELATED-RELATED"/>
    <property type="match status" value="1"/>
</dbReference>
<reference evidence="10" key="1">
    <citation type="submission" date="2021-04" db="EMBL/GenBank/DDBJ databases">
        <title>Pseudaminobacter soli sp. nov., isolated from paddy soil contaminated by heavy metals.</title>
        <authorList>
            <person name="Zhang K."/>
        </authorList>
    </citation>
    <scope>NUCLEOTIDE SEQUENCE</scope>
    <source>
        <strain evidence="10">19-2017</strain>
    </source>
</reference>
<keyword evidence="7 8" id="KW-0472">Membrane</keyword>
<evidence type="ECO:0000259" key="9">
    <source>
        <dbReference type="PROSITE" id="PS50928"/>
    </source>
</evidence>
<dbReference type="SUPFAM" id="SSF161098">
    <property type="entry name" value="MetI-like"/>
    <property type="match status" value="1"/>
</dbReference>
<feature type="transmembrane region" description="Helical" evidence="8">
    <location>
        <begin position="161"/>
        <end position="180"/>
    </location>
</feature>
<keyword evidence="4" id="KW-1003">Cell membrane</keyword>
<evidence type="ECO:0000313" key="11">
    <source>
        <dbReference type="Proteomes" id="UP000680348"/>
    </source>
</evidence>
<dbReference type="CDD" id="cd06261">
    <property type="entry name" value="TM_PBP2"/>
    <property type="match status" value="1"/>
</dbReference>
<keyword evidence="5 8" id="KW-0812">Transmembrane</keyword>
<dbReference type="RefSeq" id="WP_188256023.1">
    <property type="nucleotide sequence ID" value="NZ_JABVCF010000009.1"/>
</dbReference>
<dbReference type="PROSITE" id="PS50928">
    <property type="entry name" value="ABC_TM1"/>
    <property type="match status" value="1"/>
</dbReference>
<keyword evidence="6 8" id="KW-1133">Transmembrane helix</keyword>
<evidence type="ECO:0000313" key="10">
    <source>
        <dbReference type="EMBL" id="MBS3650473.1"/>
    </source>
</evidence>
<accession>A0A942DZU9</accession>
<organism evidence="10 11">
    <name type="scientific">Pseudaminobacter soli</name>
    <name type="common">ex Zhang et al. 2022</name>
    <dbReference type="NCBI Taxonomy" id="2831468"/>
    <lineage>
        <taxon>Bacteria</taxon>
        <taxon>Pseudomonadati</taxon>
        <taxon>Pseudomonadota</taxon>
        <taxon>Alphaproteobacteria</taxon>
        <taxon>Hyphomicrobiales</taxon>
        <taxon>Phyllobacteriaceae</taxon>
        <taxon>Pseudaminobacter</taxon>
    </lineage>
</organism>
<keyword evidence="3" id="KW-0813">Transport</keyword>
<feature type="transmembrane region" description="Helical" evidence="8">
    <location>
        <begin position="262"/>
        <end position="284"/>
    </location>
</feature>
<evidence type="ECO:0000256" key="6">
    <source>
        <dbReference type="ARBA" id="ARBA00022989"/>
    </source>
</evidence>
<comment type="similarity">
    <text evidence="2">Belongs to the binding-protein-dependent transport system permease family. CysTW subfamily.</text>
</comment>
<dbReference type="PANTHER" id="PTHR42929:SF1">
    <property type="entry name" value="INNER MEMBRANE ABC TRANSPORTER PERMEASE PROTEIN YDCU-RELATED"/>
    <property type="match status" value="1"/>
</dbReference>
<comment type="subcellular location">
    <subcellularLocation>
        <location evidence="1">Cell membrane</location>
        <topology evidence="1">Multi-pass membrane protein</topology>
    </subcellularLocation>
</comment>
<feature type="transmembrane region" description="Helical" evidence="8">
    <location>
        <begin position="21"/>
        <end position="42"/>
    </location>
</feature>
<dbReference type="Gene3D" id="1.10.3720.10">
    <property type="entry name" value="MetI-like"/>
    <property type="match status" value="1"/>
</dbReference>
<evidence type="ECO:0000256" key="3">
    <source>
        <dbReference type="ARBA" id="ARBA00022448"/>
    </source>
</evidence>
<dbReference type="GO" id="GO:0055085">
    <property type="term" value="P:transmembrane transport"/>
    <property type="evidence" value="ECO:0007669"/>
    <property type="project" value="InterPro"/>
</dbReference>
<feature type="transmembrane region" description="Helical" evidence="8">
    <location>
        <begin position="78"/>
        <end position="97"/>
    </location>
</feature>
<evidence type="ECO:0000256" key="1">
    <source>
        <dbReference type="ARBA" id="ARBA00004651"/>
    </source>
</evidence>
<evidence type="ECO:0000256" key="5">
    <source>
        <dbReference type="ARBA" id="ARBA00022692"/>
    </source>
</evidence>
<evidence type="ECO:0000256" key="4">
    <source>
        <dbReference type="ARBA" id="ARBA00022475"/>
    </source>
</evidence>
<protein>
    <submittedName>
        <fullName evidence="10">ABC transporter permease</fullName>
    </submittedName>
</protein>
<keyword evidence="11" id="KW-1185">Reference proteome</keyword>
<sequence length="292" mass="32260">MSPSNAASKSPLTTYLQVAPLMLVLLLFFAVPVALVVVVSFFRYQMLVGIVPDFTFRNYIDLFSNPTTWTLYLSTVKFTLITLAITFVLGFWIAYFLVFHVRSLLIAIGLFLVCTVPFWTSNIIRMISWRPVLGTEGLINSALIKAGVIDQPLQWLLYSDFSVVVAYVHLFTLFMIVPIFNSMARIDKSLLEAAVDAGATRWGVVWNVVLPLCKTGIALGALFVVTLVMGDFFVVTVMSGGLSGSATSGIFNDLQFLNYPRAAANAVILLIVVLLIAAAIFRLVDVRKELVR</sequence>
<feature type="domain" description="ABC transmembrane type-1" evidence="9">
    <location>
        <begin position="72"/>
        <end position="280"/>
    </location>
</feature>
<feature type="transmembrane region" description="Helical" evidence="8">
    <location>
        <begin position="104"/>
        <end position="124"/>
    </location>
</feature>
<comment type="caution">
    <text evidence="10">The sequence shown here is derived from an EMBL/GenBank/DDBJ whole genome shotgun (WGS) entry which is preliminary data.</text>
</comment>